<reference evidence="3 4" key="1">
    <citation type="submission" date="2019-09" db="EMBL/GenBank/DDBJ databases">
        <authorList>
            <consortium name="DOE Joint Genome Institute"/>
            <person name="Mondo S.J."/>
            <person name="Navarro-Mendoza M.I."/>
            <person name="Perez-Arques C."/>
            <person name="Panchal S."/>
            <person name="Nicolas F.E."/>
            <person name="Ganguly P."/>
            <person name="Pangilinan J."/>
            <person name="Grigoriev I."/>
            <person name="Heitman J."/>
            <person name="Sanya K."/>
            <person name="Garre V."/>
        </authorList>
    </citation>
    <scope>NUCLEOTIDE SEQUENCE [LARGE SCALE GENOMIC DNA]</scope>
    <source>
        <strain evidence="3 4">MU402</strain>
    </source>
</reference>
<dbReference type="GO" id="GO:0003723">
    <property type="term" value="F:RNA binding"/>
    <property type="evidence" value="ECO:0007669"/>
    <property type="project" value="TreeGrafter"/>
</dbReference>
<evidence type="ECO:0000259" key="2">
    <source>
        <dbReference type="Pfam" id="PF10307"/>
    </source>
</evidence>
<evidence type="ECO:0000313" key="3">
    <source>
        <dbReference type="EMBL" id="KAF1807055.1"/>
    </source>
</evidence>
<dbReference type="GO" id="GO:0000494">
    <property type="term" value="P:box C/D sno(s)RNA 3'-end processing"/>
    <property type="evidence" value="ECO:0007669"/>
    <property type="project" value="TreeGrafter"/>
</dbReference>
<dbReference type="GO" id="GO:1990259">
    <property type="term" value="F:histone H2AQ104 methyltransferase activity"/>
    <property type="evidence" value="ECO:0007669"/>
    <property type="project" value="TreeGrafter"/>
</dbReference>
<evidence type="ECO:0000313" key="4">
    <source>
        <dbReference type="Proteomes" id="UP000469890"/>
    </source>
</evidence>
<dbReference type="AlphaFoldDB" id="A0A8H4BR42"/>
<evidence type="ECO:0000256" key="1">
    <source>
        <dbReference type="SAM" id="MobiDB-lite"/>
    </source>
</evidence>
<dbReference type="Pfam" id="PF10307">
    <property type="entry name" value="HAD_SAK_1"/>
    <property type="match status" value="1"/>
</dbReference>
<dbReference type="InterPro" id="IPR018812">
    <property type="entry name" value="SAK_HAD"/>
</dbReference>
<feature type="domain" description="Swiss Army Knife RNA repair protein HAD" evidence="2">
    <location>
        <begin position="221"/>
        <end position="434"/>
    </location>
</feature>
<sequence>MGDEGDAFCFCFYNLKMSADPVLEEFPLEAMEEIDVVAKEWIQEQSDKEVKRIRDVGSSVLPLKISNCGIITNFDNKKPRAINRVELDTNCDLSKVQQIMVSPPTPYPHKDNFNYVNLILVTSQPIPFLAPYLYKTNLKVTQPEREEGGRKYPSKEVVLKNDLRDYLLINKNGVRARFTIHEYHDGVLQRQYEKSPFFESKSAQKPTKLAIFDFDSTLFFSPLLSPTVWHPNLIRVATAESVYGPGWWRDIRSLDLGPFEELKKNAWEGYWNEEIVQQARDCIQDADTMTVVLTGRRYHPFHLLVPAMLEAKGLQFDLVGLRPDPEHVSDNQWEVKLGQHHLTYNLTSSVFKSTMHFKTCFILNLIHNIPSIKSVTMWDDRIHHVKKFREYLDIVKSTSVISHGDVIYVPGIRPKYNPGWEKNVIRHIIDTHNKALVEHVQDGSRNGKIQQRLAWPSTAEKEDPLGSSSEMPLKLTPLPAATVVKLSSESKERLCEAYKSYFTQELKVNGKSKWKDCGGEQPQLFGDYVYLSQKVIPSDTIAVGSVGSQVGVTVKAYSNSAQLACLVLKVEVDGHAENDYLLPVYYKPSEYYEVFKMKYVDWVPVKSEKGLPTHFKGKVDYEYKLGVVEKT</sequence>
<dbReference type="PANTHER" id="PTHR10335">
    <property type="entry name" value="RRNA 2-O-METHYLTRANSFERASE FIBRILLARIN"/>
    <property type="match status" value="1"/>
</dbReference>
<feature type="non-terminal residue" evidence="3">
    <location>
        <position position="631"/>
    </location>
</feature>
<dbReference type="GO" id="GO:0008649">
    <property type="term" value="F:rRNA methyltransferase activity"/>
    <property type="evidence" value="ECO:0007669"/>
    <property type="project" value="TreeGrafter"/>
</dbReference>
<gene>
    <name evidence="3" type="ORF">FB192DRAFT_1465212</name>
</gene>
<dbReference type="EMBL" id="JAAECE010000001">
    <property type="protein sequence ID" value="KAF1807055.1"/>
    <property type="molecule type" value="Genomic_DNA"/>
</dbReference>
<comment type="caution">
    <text evidence="3">The sequence shown here is derived from an EMBL/GenBank/DDBJ whole genome shotgun (WGS) entry which is preliminary data.</text>
</comment>
<name>A0A8H4BR42_MUCCL</name>
<feature type="region of interest" description="Disordered" evidence="1">
    <location>
        <begin position="451"/>
        <end position="471"/>
    </location>
</feature>
<dbReference type="PANTHER" id="PTHR10335:SF23">
    <property type="entry name" value="OB FOLD-CONTAINING PROTEIN, NUCLEIC ACID BINDING"/>
    <property type="match status" value="1"/>
</dbReference>
<dbReference type="Proteomes" id="UP000469890">
    <property type="component" value="Unassembled WGS sequence"/>
</dbReference>
<proteinExistence type="predicted"/>
<protein>
    <recommendedName>
        <fullName evidence="2">Swiss Army Knife RNA repair protein HAD domain-containing protein</fullName>
    </recommendedName>
</protein>
<dbReference type="GO" id="GO:0031428">
    <property type="term" value="C:box C/D methylation guide snoRNP complex"/>
    <property type="evidence" value="ECO:0007669"/>
    <property type="project" value="TreeGrafter"/>
</dbReference>
<organism evidence="3 4">
    <name type="scientific">Mucor circinelloides f. lusitanicus</name>
    <name type="common">Mucor racemosus var. lusitanicus</name>
    <dbReference type="NCBI Taxonomy" id="29924"/>
    <lineage>
        <taxon>Eukaryota</taxon>
        <taxon>Fungi</taxon>
        <taxon>Fungi incertae sedis</taxon>
        <taxon>Mucoromycota</taxon>
        <taxon>Mucoromycotina</taxon>
        <taxon>Mucoromycetes</taxon>
        <taxon>Mucorales</taxon>
        <taxon>Mucorineae</taxon>
        <taxon>Mucoraceae</taxon>
        <taxon>Mucor</taxon>
    </lineage>
</organism>
<accession>A0A8H4BR42</accession>
<dbReference type="GO" id="GO:0032040">
    <property type="term" value="C:small-subunit processome"/>
    <property type="evidence" value="ECO:0007669"/>
    <property type="project" value="TreeGrafter"/>
</dbReference>